<dbReference type="EMBL" id="NAJN01000214">
    <property type="protein sequence ID" value="TKA76893.1"/>
    <property type="molecule type" value="Genomic_DNA"/>
</dbReference>
<dbReference type="PANTHER" id="PTHR15396">
    <property type="entry name" value="RIBONUCLEASE P PROTEIN SUBUNIT P40"/>
    <property type="match status" value="1"/>
</dbReference>
<sequence>MLDIAKQEAPSSKCYFTNNTLPAYIDGKQPPTRKKPFSTVLAQPFSHSTTLILPSELYELIKHELDGDVGTLRYSRVNMSLGEIISGDFFNHYVKIGNVLMLSEGRHGVDHVFSLYEGVLRLELDKATYERAGLVGTAVLDGGRKHVKTRYAIELNLRLPSMVHGKKGFERLVWACKNVLNHSLTWLFYDLRAADGSVGPYLSQPSSSERAQCSASGPISKHHPLQRAVRPECLRMSRVAVPQFPTTLKVDDVLEATELLEWLGLVMIDSPRVRIDDNIDPYLSRYALPGFDSPGEEDSTTVAKELVRLRWHGFIPPKFITRLFVLLKKAAGEEWFVMNVGGFKGEAYTILKTGNQTSTWERC</sequence>
<dbReference type="GO" id="GO:0000171">
    <property type="term" value="F:ribonuclease MRP activity"/>
    <property type="evidence" value="ECO:0007669"/>
    <property type="project" value="TreeGrafter"/>
</dbReference>
<protein>
    <submittedName>
        <fullName evidence="1">Uncharacterized protein</fullName>
    </submittedName>
</protein>
<dbReference type="GO" id="GO:0000172">
    <property type="term" value="C:ribonuclease MRP complex"/>
    <property type="evidence" value="ECO:0007669"/>
    <property type="project" value="TreeGrafter"/>
</dbReference>
<dbReference type="InterPro" id="IPR013893">
    <property type="entry name" value="RNase_P_Rpp40"/>
</dbReference>
<dbReference type="Proteomes" id="UP000308768">
    <property type="component" value="Unassembled WGS sequence"/>
</dbReference>
<dbReference type="Pfam" id="PF08584">
    <property type="entry name" value="Ribonuc_P_40"/>
    <property type="match status" value="1"/>
</dbReference>
<dbReference type="AlphaFoldDB" id="A0A4U0XN81"/>
<evidence type="ECO:0000313" key="1">
    <source>
        <dbReference type="EMBL" id="TKA76893.1"/>
    </source>
</evidence>
<dbReference type="GO" id="GO:0004526">
    <property type="term" value="F:ribonuclease P activity"/>
    <property type="evidence" value="ECO:0007669"/>
    <property type="project" value="TreeGrafter"/>
</dbReference>
<accession>A0A4U0XN81</accession>
<proteinExistence type="predicted"/>
<dbReference type="GO" id="GO:0000447">
    <property type="term" value="P:endonucleolytic cleavage in ITS1 to separate SSU-rRNA from 5.8S rRNA and LSU-rRNA from tricistronic rRNA transcript (SSU-rRNA, 5.8S rRNA, LSU-rRNA)"/>
    <property type="evidence" value="ECO:0007669"/>
    <property type="project" value="TreeGrafter"/>
</dbReference>
<comment type="caution">
    <text evidence="1">The sequence shown here is derived from an EMBL/GenBank/DDBJ whole genome shotgun (WGS) entry which is preliminary data.</text>
</comment>
<dbReference type="PANTHER" id="PTHR15396:SF1">
    <property type="entry name" value="RIBONUCLEASE P PROTEIN SUBUNIT P40"/>
    <property type="match status" value="1"/>
</dbReference>
<keyword evidence="2" id="KW-1185">Reference proteome</keyword>
<gene>
    <name evidence="1" type="ORF">B0A49_01298</name>
</gene>
<dbReference type="GO" id="GO:0030681">
    <property type="term" value="C:multimeric ribonuclease P complex"/>
    <property type="evidence" value="ECO:0007669"/>
    <property type="project" value="TreeGrafter"/>
</dbReference>
<evidence type="ECO:0000313" key="2">
    <source>
        <dbReference type="Proteomes" id="UP000308768"/>
    </source>
</evidence>
<organism evidence="1 2">
    <name type="scientific">Cryomyces minteri</name>
    <dbReference type="NCBI Taxonomy" id="331657"/>
    <lineage>
        <taxon>Eukaryota</taxon>
        <taxon>Fungi</taxon>
        <taxon>Dikarya</taxon>
        <taxon>Ascomycota</taxon>
        <taxon>Pezizomycotina</taxon>
        <taxon>Dothideomycetes</taxon>
        <taxon>Dothideomycetes incertae sedis</taxon>
        <taxon>Cryomyces</taxon>
    </lineage>
</organism>
<reference evidence="1 2" key="1">
    <citation type="submission" date="2017-03" db="EMBL/GenBank/DDBJ databases">
        <title>Genomes of endolithic fungi from Antarctica.</title>
        <authorList>
            <person name="Coleine C."/>
            <person name="Masonjones S."/>
            <person name="Stajich J.E."/>
        </authorList>
    </citation>
    <scope>NUCLEOTIDE SEQUENCE [LARGE SCALE GENOMIC DNA]</scope>
    <source>
        <strain evidence="1 2">CCFEE 5187</strain>
    </source>
</reference>
<name>A0A4U0XN81_9PEZI</name>
<dbReference type="OrthoDB" id="63112at2759"/>
<dbReference type="STRING" id="331657.A0A4U0XN81"/>
<dbReference type="GO" id="GO:0001682">
    <property type="term" value="P:tRNA 5'-leader removal"/>
    <property type="evidence" value="ECO:0007669"/>
    <property type="project" value="InterPro"/>
</dbReference>